<evidence type="ECO:0000313" key="2">
    <source>
        <dbReference type="EMBL" id="SFD62855.1"/>
    </source>
</evidence>
<dbReference type="RefSeq" id="WP_245834521.1">
    <property type="nucleotide sequence ID" value="NZ_FOLM01000021.1"/>
</dbReference>
<feature type="compositionally biased region" description="Basic and acidic residues" evidence="1">
    <location>
        <begin position="8"/>
        <end position="17"/>
    </location>
</feature>
<gene>
    <name evidence="2" type="ORF">SAMN05421773_12168</name>
</gene>
<sequence>MSIFRRSRAPEGPKDPEGLTDLDLGLDGDELTLLRLEGEDLIGRLAHAHMSWGLGTADRWGLNQRTGIITWTFPDKTATAPAQILGSYNSSAGSWLWAWANASILPAMSRDAENVREWGEARGHRAFSEPKLHIDETTAAAIAAVTISVTRATGFYRATGNVSMPIITFGPVTLTAQDGTTSTVQIDLDEQ</sequence>
<proteinExistence type="predicted"/>
<evidence type="ECO:0000256" key="1">
    <source>
        <dbReference type="SAM" id="MobiDB-lite"/>
    </source>
</evidence>
<dbReference type="EMBL" id="FOLM01000021">
    <property type="protein sequence ID" value="SFD62855.1"/>
    <property type="molecule type" value="Genomic_DNA"/>
</dbReference>
<dbReference type="STRING" id="910347.SAMN05421773_12168"/>
<organism evidence="2 3">
    <name type="scientific">Streptomyces aidingensis</name>
    <dbReference type="NCBI Taxonomy" id="910347"/>
    <lineage>
        <taxon>Bacteria</taxon>
        <taxon>Bacillati</taxon>
        <taxon>Actinomycetota</taxon>
        <taxon>Actinomycetes</taxon>
        <taxon>Kitasatosporales</taxon>
        <taxon>Streptomycetaceae</taxon>
        <taxon>Streptomyces</taxon>
    </lineage>
</organism>
<keyword evidence="3" id="KW-1185">Reference proteome</keyword>
<feature type="region of interest" description="Disordered" evidence="1">
    <location>
        <begin position="1"/>
        <end position="21"/>
    </location>
</feature>
<dbReference type="InterPro" id="IPR049249">
    <property type="entry name" value="DUF6882"/>
</dbReference>
<protein>
    <submittedName>
        <fullName evidence="2">Uncharacterized protein</fullName>
    </submittedName>
</protein>
<reference evidence="2 3" key="1">
    <citation type="submission" date="2016-10" db="EMBL/GenBank/DDBJ databases">
        <authorList>
            <person name="de Groot N.N."/>
        </authorList>
    </citation>
    <scope>NUCLEOTIDE SEQUENCE [LARGE SCALE GENOMIC DNA]</scope>
    <source>
        <strain evidence="2 3">CGMCC 4.5739</strain>
    </source>
</reference>
<dbReference type="Pfam" id="PF21813">
    <property type="entry name" value="DUF6882"/>
    <property type="match status" value="1"/>
</dbReference>
<name>A0A1I1TWV6_9ACTN</name>
<dbReference type="Proteomes" id="UP000199207">
    <property type="component" value="Unassembled WGS sequence"/>
</dbReference>
<evidence type="ECO:0000313" key="3">
    <source>
        <dbReference type="Proteomes" id="UP000199207"/>
    </source>
</evidence>
<dbReference type="AlphaFoldDB" id="A0A1I1TWV6"/>
<accession>A0A1I1TWV6</accession>